<keyword evidence="1" id="KW-0472">Membrane</keyword>
<evidence type="ECO:0000313" key="2">
    <source>
        <dbReference type="EMBL" id="CAG6742768.1"/>
    </source>
</evidence>
<dbReference type="AlphaFoldDB" id="A0A8D9E6Q2"/>
<feature type="transmembrane region" description="Helical" evidence="1">
    <location>
        <begin position="70"/>
        <end position="89"/>
    </location>
</feature>
<name>A0A8D9E6Q2_9HEMI</name>
<evidence type="ECO:0000256" key="1">
    <source>
        <dbReference type="SAM" id="Phobius"/>
    </source>
</evidence>
<organism evidence="2">
    <name type="scientific">Cacopsylla melanoneura</name>
    <dbReference type="NCBI Taxonomy" id="428564"/>
    <lineage>
        <taxon>Eukaryota</taxon>
        <taxon>Metazoa</taxon>
        <taxon>Ecdysozoa</taxon>
        <taxon>Arthropoda</taxon>
        <taxon>Hexapoda</taxon>
        <taxon>Insecta</taxon>
        <taxon>Pterygota</taxon>
        <taxon>Neoptera</taxon>
        <taxon>Paraneoptera</taxon>
        <taxon>Hemiptera</taxon>
        <taxon>Sternorrhyncha</taxon>
        <taxon>Psylloidea</taxon>
        <taxon>Psyllidae</taxon>
        <taxon>Psyllinae</taxon>
        <taxon>Cacopsylla</taxon>
    </lineage>
</organism>
<proteinExistence type="predicted"/>
<keyword evidence="1" id="KW-1133">Transmembrane helix</keyword>
<keyword evidence="1" id="KW-0812">Transmembrane</keyword>
<accession>A0A8D9E6Q2</accession>
<dbReference type="EMBL" id="HBUF01439221">
    <property type="protein sequence ID" value="CAG6742768.1"/>
    <property type="molecule type" value="Transcribed_RNA"/>
</dbReference>
<reference evidence="2" key="1">
    <citation type="submission" date="2021-05" db="EMBL/GenBank/DDBJ databases">
        <authorList>
            <person name="Alioto T."/>
            <person name="Alioto T."/>
            <person name="Gomez Garrido J."/>
        </authorList>
    </citation>
    <scope>NUCLEOTIDE SEQUENCE</scope>
</reference>
<sequence>MRYWCYNVAMLERYITRAITYTVSVTYVGIQKNIDRMRNQPRLPDFNSELCFSSLSFVCCLNRMRERGEYYYYCFAWKVSCCATFVLAISSSSFFRLSSVFSVFHGGEPARAGWRCDLHGDNISGTVSCGYGKLTDRTVEI</sequence>
<protein>
    <submittedName>
        <fullName evidence="2">Uncharacterized protein</fullName>
    </submittedName>
</protein>